<proteinExistence type="predicted"/>
<dbReference type="InParanoid" id="A0A0D0CG53"/>
<evidence type="ECO:0000313" key="3">
    <source>
        <dbReference type="Proteomes" id="UP000054538"/>
    </source>
</evidence>
<dbReference type="HOGENOM" id="CLU_3051003_0_0_1"/>
<feature type="compositionally biased region" description="Basic and acidic residues" evidence="1">
    <location>
        <begin position="17"/>
        <end position="35"/>
    </location>
</feature>
<gene>
    <name evidence="2" type="ORF">PAXRUDRAFT_550398</name>
</gene>
<name>A0A0D0CG53_9AGAM</name>
<reference evidence="2 3" key="1">
    <citation type="submission" date="2014-04" db="EMBL/GenBank/DDBJ databases">
        <authorList>
            <consortium name="DOE Joint Genome Institute"/>
            <person name="Kuo A."/>
            <person name="Kohler A."/>
            <person name="Jargeat P."/>
            <person name="Nagy L.G."/>
            <person name="Floudas D."/>
            <person name="Copeland A."/>
            <person name="Barry K.W."/>
            <person name="Cichocki N."/>
            <person name="Veneault-Fourrey C."/>
            <person name="LaButti K."/>
            <person name="Lindquist E.A."/>
            <person name="Lipzen A."/>
            <person name="Lundell T."/>
            <person name="Morin E."/>
            <person name="Murat C."/>
            <person name="Sun H."/>
            <person name="Tunlid A."/>
            <person name="Henrissat B."/>
            <person name="Grigoriev I.V."/>
            <person name="Hibbett D.S."/>
            <person name="Martin F."/>
            <person name="Nordberg H.P."/>
            <person name="Cantor M.N."/>
            <person name="Hua S.X."/>
        </authorList>
    </citation>
    <scope>NUCLEOTIDE SEQUENCE [LARGE SCALE GENOMIC DNA]</scope>
    <source>
        <strain evidence="2 3">Ve08.2h10</strain>
    </source>
</reference>
<protein>
    <submittedName>
        <fullName evidence="2">Uncharacterized protein</fullName>
    </submittedName>
</protein>
<accession>A0A0D0CG53</accession>
<reference evidence="3" key="2">
    <citation type="submission" date="2015-01" db="EMBL/GenBank/DDBJ databases">
        <title>Evolutionary Origins and Diversification of the Mycorrhizal Mutualists.</title>
        <authorList>
            <consortium name="DOE Joint Genome Institute"/>
            <consortium name="Mycorrhizal Genomics Consortium"/>
            <person name="Kohler A."/>
            <person name="Kuo A."/>
            <person name="Nagy L.G."/>
            <person name="Floudas D."/>
            <person name="Copeland A."/>
            <person name="Barry K.W."/>
            <person name="Cichocki N."/>
            <person name="Veneault-Fourrey C."/>
            <person name="LaButti K."/>
            <person name="Lindquist E.A."/>
            <person name="Lipzen A."/>
            <person name="Lundell T."/>
            <person name="Morin E."/>
            <person name="Murat C."/>
            <person name="Riley R."/>
            <person name="Ohm R."/>
            <person name="Sun H."/>
            <person name="Tunlid A."/>
            <person name="Henrissat B."/>
            <person name="Grigoriev I.V."/>
            <person name="Hibbett D.S."/>
            <person name="Martin F."/>
        </authorList>
    </citation>
    <scope>NUCLEOTIDE SEQUENCE [LARGE SCALE GENOMIC DNA]</scope>
    <source>
        <strain evidence="3">Ve08.2h10</strain>
    </source>
</reference>
<dbReference type="AlphaFoldDB" id="A0A0D0CG53"/>
<dbReference type="EMBL" id="KN828963">
    <property type="protein sequence ID" value="KIK74328.1"/>
    <property type="molecule type" value="Genomic_DNA"/>
</dbReference>
<dbReference type="Proteomes" id="UP000054538">
    <property type="component" value="Unassembled WGS sequence"/>
</dbReference>
<organism evidence="2 3">
    <name type="scientific">Paxillus rubicundulus Ve08.2h10</name>
    <dbReference type="NCBI Taxonomy" id="930991"/>
    <lineage>
        <taxon>Eukaryota</taxon>
        <taxon>Fungi</taxon>
        <taxon>Dikarya</taxon>
        <taxon>Basidiomycota</taxon>
        <taxon>Agaricomycotina</taxon>
        <taxon>Agaricomycetes</taxon>
        <taxon>Agaricomycetidae</taxon>
        <taxon>Boletales</taxon>
        <taxon>Paxilineae</taxon>
        <taxon>Paxillaceae</taxon>
        <taxon>Paxillus</taxon>
    </lineage>
</organism>
<evidence type="ECO:0000256" key="1">
    <source>
        <dbReference type="SAM" id="MobiDB-lite"/>
    </source>
</evidence>
<feature type="region of interest" description="Disordered" evidence="1">
    <location>
        <begin position="1"/>
        <end position="35"/>
    </location>
</feature>
<sequence length="54" mass="5936">MRNKVRGSGVRVISGKAESDKAEKRKSGLNKARETELVRSRLWRSGVGLSGHSI</sequence>
<keyword evidence="3" id="KW-1185">Reference proteome</keyword>
<evidence type="ECO:0000313" key="2">
    <source>
        <dbReference type="EMBL" id="KIK74328.1"/>
    </source>
</evidence>